<dbReference type="GO" id="GO:0005737">
    <property type="term" value="C:cytoplasm"/>
    <property type="evidence" value="ECO:0007669"/>
    <property type="project" value="UniProtKB-ARBA"/>
</dbReference>
<feature type="domain" description="GST N-terminal" evidence="5">
    <location>
        <begin position="1"/>
        <end position="81"/>
    </location>
</feature>
<dbReference type="SFLD" id="SFLDG01150">
    <property type="entry name" value="Main.1:_Beta-like"/>
    <property type="match status" value="1"/>
</dbReference>
<comment type="similarity">
    <text evidence="1">Belongs to the GST superfamily.</text>
</comment>
<dbReference type="SFLD" id="SFLDG00358">
    <property type="entry name" value="Main_(cytGST)"/>
    <property type="match status" value="1"/>
</dbReference>
<dbReference type="FunFam" id="3.40.30.10:FF:000156">
    <property type="entry name" value="Glutathione S-transferase 1"/>
    <property type="match status" value="1"/>
</dbReference>
<dbReference type="SFLD" id="SFLDS00019">
    <property type="entry name" value="Glutathione_Transferase_(cytos"/>
    <property type="match status" value="1"/>
</dbReference>
<dbReference type="InterPro" id="IPR010987">
    <property type="entry name" value="Glutathione-S-Trfase_C-like"/>
</dbReference>
<evidence type="ECO:0000259" key="5">
    <source>
        <dbReference type="PROSITE" id="PS50404"/>
    </source>
</evidence>
<protein>
    <recommendedName>
        <fullName evidence="2">glutathione transferase</fullName>
        <ecNumber evidence="2">2.5.1.18</ecNumber>
    </recommendedName>
</protein>
<proteinExistence type="inferred from homology"/>
<keyword evidence="3" id="KW-0808">Transferase</keyword>
<dbReference type="Proteomes" id="UP000028045">
    <property type="component" value="Unassembled WGS sequence"/>
</dbReference>
<dbReference type="InterPro" id="IPR004045">
    <property type="entry name" value="Glutathione_S-Trfase_N"/>
</dbReference>
<dbReference type="GO" id="GO:0004364">
    <property type="term" value="F:glutathione transferase activity"/>
    <property type="evidence" value="ECO:0007669"/>
    <property type="project" value="UniProtKB-EC"/>
</dbReference>
<dbReference type="InterPro" id="IPR036249">
    <property type="entry name" value="Thioredoxin-like_sf"/>
</dbReference>
<keyword evidence="8" id="KW-1185">Reference proteome</keyword>
<dbReference type="Pfam" id="PF13409">
    <property type="entry name" value="GST_N_2"/>
    <property type="match status" value="1"/>
</dbReference>
<reference evidence="7 8" key="1">
    <citation type="journal article" date="2014" name="BMC Genomics">
        <title>Comparative genome sequencing reveals chemotype-specific gene clusters in the toxigenic black mold Stachybotrys.</title>
        <authorList>
            <person name="Semeiks J."/>
            <person name="Borek D."/>
            <person name="Otwinowski Z."/>
            <person name="Grishin N.V."/>
        </authorList>
    </citation>
    <scope>NUCLEOTIDE SEQUENCE [LARGE SCALE GENOMIC DNA]</scope>
    <source>
        <strain evidence="8">CBS 109288 / IBT 7711</strain>
    </source>
</reference>
<dbReference type="PANTHER" id="PTHR44051:SF9">
    <property type="entry name" value="GLUTATHIONE S-TRANSFERASE 1"/>
    <property type="match status" value="1"/>
</dbReference>
<comment type="catalytic activity">
    <reaction evidence="4">
        <text>RX + glutathione = an S-substituted glutathione + a halide anion + H(+)</text>
        <dbReference type="Rhea" id="RHEA:16437"/>
        <dbReference type="ChEBI" id="CHEBI:15378"/>
        <dbReference type="ChEBI" id="CHEBI:16042"/>
        <dbReference type="ChEBI" id="CHEBI:17792"/>
        <dbReference type="ChEBI" id="CHEBI:57925"/>
        <dbReference type="ChEBI" id="CHEBI:90779"/>
        <dbReference type="EC" id="2.5.1.18"/>
    </reaction>
</comment>
<dbReference type="OrthoDB" id="2309723at2759"/>
<organism evidence="7 8">
    <name type="scientific">Stachybotrys chartarum (strain CBS 109288 / IBT 7711)</name>
    <name type="common">Toxic black mold</name>
    <name type="synonym">Stilbospora chartarum</name>
    <dbReference type="NCBI Taxonomy" id="1280523"/>
    <lineage>
        <taxon>Eukaryota</taxon>
        <taxon>Fungi</taxon>
        <taxon>Dikarya</taxon>
        <taxon>Ascomycota</taxon>
        <taxon>Pezizomycotina</taxon>
        <taxon>Sordariomycetes</taxon>
        <taxon>Hypocreomycetidae</taxon>
        <taxon>Hypocreales</taxon>
        <taxon>Stachybotryaceae</taxon>
        <taxon>Stachybotrys</taxon>
    </lineage>
</organism>
<dbReference type="GO" id="GO:0004602">
    <property type="term" value="F:glutathione peroxidase activity"/>
    <property type="evidence" value="ECO:0007669"/>
    <property type="project" value="UniProtKB-ARBA"/>
</dbReference>
<name>A0A084AVG7_STACB</name>
<evidence type="ECO:0000256" key="1">
    <source>
        <dbReference type="ARBA" id="ARBA00007409"/>
    </source>
</evidence>
<dbReference type="InterPro" id="IPR040079">
    <property type="entry name" value="Glutathione_S-Trfase"/>
</dbReference>
<dbReference type="InterPro" id="IPR004046">
    <property type="entry name" value="GST_C"/>
</dbReference>
<dbReference type="HOGENOM" id="CLU_011226_15_4_1"/>
<dbReference type="CDD" id="cd03046">
    <property type="entry name" value="GST_N_GTT1_like"/>
    <property type="match status" value="1"/>
</dbReference>
<dbReference type="Gene3D" id="1.20.1050.10">
    <property type="match status" value="1"/>
</dbReference>
<dbReference type="PROSITE" id="PS50404">
    <property type="entry name" value="GST_NTER"/>
    <property type="match status" value="1"/>
</dbReference>
<accession>A0A084AVG7</accession>
<dbReference type="Pfam" id="PF00043">
    <property type="entry name" value="GST_C"/>
    <property type="match status" value="1"/>
</dbReference>
<gene>
    <name evidence="7" type="ORF">S7711_01746</name>
</gene>
<dbReference type="AlphaFoldDB" id="A0A084AVG7"/>
<evidence type="ECO:0000313" key="7">
    <source>
        <dbReference type="EMBL" id="KEY69296.1"/>
    </source>
</evidence>
<dbReference type="Gene3D" id="3.40.30.10">
    <property type="entry name" value="Glutaredoxin"/>
    <property type="match status" value="1"/>
</dbReference>
<dbReference type="PROSITE" id="PS50405">
    <property type="entry name" value="GST_CTER"/>
    <property type="match status" value="1"/>
</dbReference>
<dbReference type="SUPFAM" id="SSF47616">
    <property type="entry name" value="GST C-terminal domain-like"/>
    <property type="match status" value="1"/>
</dbReference>
<dbReference type="SUPFAM" id="SSF52833">
    <property type="entry name" value="Thioredoxin-like"/>
    <property type="match status" value="1"/>
</dbReference>
<sequence>MLIVHHLQRGQSERIVWLCEELGVPYQLKTYERDAKTFQAPPQLQAIHPSRSAPVIEDGDVVLAESSAIVEYILTKYGNGKLSVAPTEKNYADYLYFLHFVNGNLQPAILRMLLVERTGIAVTDPSAFFTRLSFEKSFKSLEERLSNNTWLAGEEFTAADIMVVFSLTTMRIFYPYSLAAYPSILAFLKRVGEREGYQRAMRKGDPGLKPLLDAEVPKK</sequence>
<dbReference type="EC" id="2.5.1.18" evidence="2"/>
<dbReference type="EMBL" id="KL648534">
    <property type="protein sequence ID" value="KEY69296.1"/>
    <property type="molecule type" value="Genomic_DNA"/>
</dbReference>
<evidence type="ECO:0000256" key="3">
    <source>
        <dbReference type="ARBA" id="ARBA00022679"/>
    </source>
</evidence>
<dbReference type="InterPro" id="IPR036282">
    <property type="entry name" value="Glutathione-S-Trfase_C_sf"/>
</dbReference>
<evidence type="ECO:0000259" key="6">
    <source>
        <dbReference type="PROSITE" id="PS50405"/>
    </source>
</evidence>
<feature type="domain" description="GST C-terminal" evidence="6">
    <location>
        <begin position="87"/>
        <end position="219"/>
    </location>
</feature>
<evidence type="ECO:0000256" key="4">
    <source>
        <dbReference type="ARBA" id="ARBA00047960"/>
    </source>
</evidence>
<evidence type="ECO:0000313" key="8">
    <source>
        <dbReference type="Proteomes" id="UP000028045"/>
    </source>
</evidence>
<evidence type="ECO:0000256" key="2">
    <source>
        <dbReference type="ARBA" id="ARBA00012452"/>
    </source>
</evidence>
<dbReference type="PANTHER" id="PTHR44051">
    <property type="entry name" value="GLUTATHIONE S-TRANSFERASE-RELATED"/>
    <property type="match status" value="1"/>
</dbReference>